<reference evidence="7" key="1">
    <citation type="submission" date="2023-07" db="EMBL/GenBank/DDBJ databases">
        <authorList>
            <person name="Stuckert A."/>
        </authorList>
    </citation>
    <scope>NUCLEOTIDE SEQUENCE</scope>
</reference>
<keyword evidence="3 5" id="KW-0175">Coiled coil</keyword>
<comment type="caution">
    <text evidence="7">The sequence shown here is derived from an EMBL/GenBank/DDBJ whole genome shotgun (WGS) entry which is preliminary data.</text>
</comment>
<dbReference type="PANTHER" id="PTHR44981">
    <property type="entry name" value="PERICENTRIN-LIKE PROTEIN, ISOFORM F"/>
    <property type="match status" value="1"/>
</dbReference>
<accession>A0ABN9LZK6</accession>
<sequence length="361" mass="41741">MEAQNQLALQELRDLHKVEVEHQTVKLQEELKKRTEELHKQELIIAELTSERQALATNLQGQSDQQLRCQEEIEMLKCQSEMLLEQQIGLLKDEFLTEKMSALQELEERFSNDLEKARAEHQMEKDRLMKQLEATNTEVLQLQDKVSSLTKDMAASQSQMDVLVQRRERENQEGEHLVAMLQSDVHAAQQERVHDSEYESDVSLDPEAPEFRSTVDSLIVAVNHALKVDDDSNAAPDHAVSFTRTKRSHKTFASHPDFLEIVKRHRERPDKRFTGKKELSGRLFGEKLDQLISDATGGKSKFLPQQRPKAAFQRQPYFRFRPFRTSPAWSNPAGFPRSDRSARSDRRLSLFQAESVLERKA</sequence>
<evidence type="ECO:0000256" key="3">
    <source>
        <dbReference type="ARBA" id="ARBA00023054"/>
    </source>
</evidence>
<evidence type="ECO:0000313" key="7">
    <source>
        <dbReference type="EMBL" id="CAJ0955078.1"/>
    </source>
</evidence>
<organism evidence="7 8">
    <name type="scientific">Ranitomeya imitator</name>
    <name type="common">mimic poison frog</name>
    <dbReference type="NCBI Taxonomy" id="111125"/>
    <lineage>
        <taxon>Eukaryota</taxon>
        <taxon>Metazoa</taxon>
        <taxon>Chordata</taxon>
        <taxon>Craniata</taxon>
        <taxon>Vertebrata</taxon>
        <taxon>Euteleostomi</taxon>
        <taxon>Amphibia</taxon>
        <taxon>Batrachia</taxon>
        <taxon>Anura</taxon>
        <taxon>Neobatrachia</taxon>
        <taxon>Hyloidea</taxon>
        <taxon>Dendrobatidae</taxon>
        <taxon>Dendrobatinae</taxon>
        <taxon>Ranitomeya</taxon>
    </lineage>
</organism>
<evidence type="ECO:0000256" key="1">
    <source>
        <dbReference type="ARBA" id="ARBA00004300"/>
    </source>
</evidence>
<proteinExistence type="predicted"/>
<evidence type="ECO:0000256" key="5">
    <source>
        <dbReference type="SAM" id="Coils"/>
    </source>
</evidence>
<feature type="region of interest" description="Disordered" evidence="6">
    <location>
        <begin position="323"/>
        <end position="342"/>
    </location>
</feature>
<feature type="coiled-coil region" evidence="5">
    <location>
        <begin position="17"/>
        <end position="65"/>
    </location>
</feature>
<comment type="subcellular location">
    <subcellularLocation>
        <location evidence="1">Cytoplasm</location>
        <location evidence="1">Cytoskeleton</location>
        <location evidence="1">Microtubule organizing center</location>
        <location evidence="1">Centrosome</location>
    </subcellularLocation>
</comment>
<keyword evidence="4" id="KW-0206">Cytoskeleton</keyword>
<gene>
    <name evidence="7" type="ORF">RIMI_LOCUS14987281</name>
</gene>
<keyword evidence="8" id="KW-1185">Reference proteome</keyword>
<dbReference type="InterPro" id="IPR028745">
    <property type="entry name" value="AKAP9/Pericentrin"/>
</dbReference>
<name>A0ABN9LZK6_9NEOB</name>
<dbReference type="PANTHER" id="PTHR44981:SF3">
    <property type="entry name" value="PERICENTRIN"/>
    <property type="match status" value="1"/>
</dbReference>
<feature type="coiled-coil region" evidence="5">
    <location>
        <begin position="100"/>
        <end position="173"/>
    </location>
</feature>
<keyword evidence="2" id="KW-0963">Cytoplasm</keyword>
<evidence type="ECO:0000256" key="2">
    <source>
        <dbReference type="ARBA" id="ARBA00022490"/>
    </source>
</evidence>
<dbReference type="EMBL" id="CAUEEQ010039607">
    <property type="protein sequence ID" value="CAJ0955078.1"/>
    <property type="molecule type" value="Genomic_DNA"/>
</dbReference>
<protein>
    <submittedName>
        <fullName evidence="7">Uncharacterized protein</fullName>
    </submittedName>
</protein>
<evidence type="ECO:0000313" key="8">
    <source>
        <dbReference type="Proteomes" id="UP001176940"/>
    </source>
</evidence>
<evidence type="ECO:0000256" key="6">
    <source>
        <dbReference type="SAM" id="MobiDB-lite"/>
    </source>
</evidence>
<dbReference type="Proteomes" id="UP001176940">
    <property type="component" value="Unassembled WGS sequence"/>
</dbReference>
<evidence type="ECO:0000256" key="4">
    <source>
        <dbReference type="ARBA" id="ARBA00023212"/>
    </source>
</evidence>